<dbReference type="GO" id="GO:0016746">
    <property type="term" value="F:acyltransferase activity"/>
    <property type="evidence" value="ECO:0007669"/>
    <property type="project" value="UniProtKB-KW"/>
</dbReference>
<name>A0A8J7GJQ4_9ACTN</name>
<keyword evidence="3" id="KW-1185">Reference proteome</keyword>
<feature type="region of interest" description="Disordered" evidence="1">
    <location>
        <begin position="1"/>
        <end position="74"/>
    </location>
</feature>
<keyword evidence="2" id="KW-0012">Acyltransferase</keyword>
<gene>
    <name evidence="2" type="ORF">IW245_006873</name>
</gene>
<keyword evidence="2" id="KW-0808">Transferase</keyword>
<evidence type="ECO:0000313" key="2">
    <source>
        <dbReference type="EMBL" id="MBG6140679.1"/>
    </source>
</evidence>
<dbReference type="EMBL" id="JADOUF010000001">
    <property type="protein sequence ID" value="MBG6140679.1"/>
    <property type="molecule type" value="Genomic_DNA"/>
</dbReference>
<feature type="compositionally biased region" description="Basic and acidic residues" evidence="1">
    <location>
        <begin position="26"/>
        <end position="37"/>
    </location>
</feature>
<dbReference type="Proteomes" id="UP000622552">
    <property type="component" value="Unassembled WGS sequence"/>
</dbReference>
<evidence type="ECO:0000256" key="1">
    <source>
        <dbReference type="SAM" id="MobiDB-lite"/>
    </source>
</evidence>
<dbReference type="AlphaFoldDB" id="A0A8J7GJQ4"/>
<keyword evidence="2" id="KW-0670">Pyruvate</keyword>
<evidence type="ECO:0000313" key="3">
    <source>
        <dbReference type="Proteomes" id="UP000622552"/>
    </source>
</evidence>
<proteinExistence type="predicted"/>
<accession>A0A8J7GJQ4</accession>
<dbReference type="RefSeq" id="WP_197007202.1">
    <property type="nucleotide sequence ID" value="NZ_BONS01000047.1"/>
</dbReference>
<feature type="region of interest" description="Disordered" evidence="1">
    <location>
        <begin position="136"/>
        <end position="164"/>
    </location>
</feature>
<protein>
    <submittedName>
        <fullName evidence="2">Pyruvate/2-oxoglutarate dehydrogenase complex dihydrolipoamide acyltransferase (E2) component</fullName>
    </submittedName>
</protein>
<organism evidence="2 3">
    <name type="scientific">Longispora fulva</name>
    <dbReference type="NCBI Taxonomy" id="619741"/>
    <lineage>
        <taxon>Bacteria</taxon>
        <taxon>Bacillati</taxon>
        <taxon>Actinomycetota</taxon>
        <taxon>Actinomycetes</taxon>
        <taxon>Micromonosporales</taxon>
        <taxon>Micromonosporaceae</taxon>
        <taxon>Longispora</taxon>
    </lineage>
</organism>
<feature type="compositionally biased region" description="Pro residues" evidence="1">
    <location>
        <begin position="55"/>
        <end position="67"/>
    </location>
</feature>
<reference evidence="2" key="1">
    <citation type="submission" date="2020-11" db="EMBL/GenBank/DDBJ databases">
        <title>Sequencing the genomes of 1000 actinobacteria strains.</title>
        <authorList>
            <person name="Klenk H.-P."/>
        </authorList>
    </citation>
    <scope>NUCLEOTIDE SEQUENCE</scope>
    <source>
        <strain evidence="2">DSM 45356</strain>
    </source>
</reference>
<sequence>MSDDPTGQEPTSTPTDPAPTGTAPPWERDGTPFDADRAWSLIEGLRTDLAKAKATPPPAAQPAPAAAPDPSGEVAELRAELLRERLARRHGLDDDLAALLGSGTEAEISARAELLAARLAGATPTAPPVARRPVAALHAGADPTAPPEETDPAKLAGQVRRSRF</sequence>
<feature type="compositionally biased region" description="Low complexity" evidence="1">
    <location>
        <begin position="10"/>
        <end position="25"/>
    </location>
</feature>
<comment type="caution">
    <text evidence="2">The sequence shown here is derived from an EMBL/GenBank/DDBJ whole genome shotgun (WGS) entry which is preliminary data.</text>
</comment>